<feature type="transmembrane region" description="Helical" evidence="6">
    <location>
        <begin position="95"/>
        <end position="114"/>
    </location>
</feature>
<feature type="transmembrane region" description="Helical" evidence="6">
    <location>
        <begin position="47"/>
        <end position="68"/>
    </location>
</feature>
<keyword evidence="5 6" id="KW-0472">Membrane</keyword>
<dbReference type="NCBIfam" id="TIGR04407">
    <property type="entry name" value="LptF_YjgP"/>
    <property type="match status" value="1"/>
</dbReference>
<feature type="transmembrane region" description="Helical" evidence="6">
    <location>
        <begin position="270"/>
        <end position="288"/>
    </location>
</feature>
<dbReference type="GO" id="GO:0055085">
    <property type="term" value="P:transmembrane transport"/>
    <property type="evidence" value="ECO:0007669"/>
    <property type="project" value="InterPro"/>
</dbReference>
<dbReference type="GO" id="GO:0043190">
    <property type="term" value="C:ATP-binding cassette (ABC) transporter complex"/>
    <property type="evidence" value="ECO:0007669"/>
    <property type="project" value="InterPro"/>
</dbReference>
<comment type="subcellular location">
    <subcellularLocation>
        <location evidence="1">Cell membrane</location>
        <topology evidence="1">Multi-pass membrane protein</topology>
    </subcellularLocation>
</comment>
<dbReference type="Pfam" id="PF03739">
    <property type="entry name" value="LptF_LptG"/>
    <property type="match status" value="1"/>
</dbReference>
<sequence>MSQLLALFGFFSLVLVAIYWVNRAVGLFDKLIGDGQSALVFLEFSALTLPNVIRLVLPISAFIATVYATNRLASESELVVMQATGFSAFRLARPVVYFGLIVALMMLILMHVLVPASRTMLALRTAEISQNVTARFLNDGQFMHPSDGVTLYIREITPTGELLDLYLNDNRSSGQQVTYTATRALLVRGETGAKLVMVDGMIQALRDSRLAVTRFADFTYDLGDVIGGSETAGRTIDELSTAELFRADPAVVEETGETRAAFLFEAHSRFAQPFLALAAALIGFAALVSGGFSRFGLWPQVGLAVLLLIFVQMINTGATSAGLKRESAVLLAYLAPIIGVGIATFILWQSQWSRRRPKAVAA</sequence>
<evidence type="ECO:0000256" key="6">
    <source>
        <dbReference type="SAM" id="Phobius"/>
    </source>
</evidence>
<name>A0A918TH02_9RHOB</name>
<evidence type="ECO:0000256" key="1">
    <source>
        <dbReference type="ARBA" id="ARBA00004651"/>
    </source>
</evidence>
<keyword evidence="2" id="KW-1003">Cell membrane</keyword>
<proteinExistence type="predicted"/>
<evidence type="ECO:0000256" key="3">
    <source>
        <dbReference type="ARBA" id="ARBA00022692"/>
    </source>
</evidence>
<dbReference type="EMBL" id="BMYJ01000001">
    <property type="protein sequence ID" value="GHC45681.1"/>
    <property type="molecule type" value="Genomic_DNA"/>
</dbReference>
<dbReference type="PANTHER" id="PTHR33529:SF6">
    <property type="entry name" value="YJGP_YJGQ FAMILY PERMEASE"/>
    <property type="match status" value="1"/>
</dbReference>
<feature type="transmembrane region" description="Helical" evidence="6">
    <location>
        <begin position="295"/>
        <end position="315"/>
    </location>
</feature>
<evidence type="ECO:0000256" key="5">
    <source>
        <dbReference type="ARBA" id="ARBA00023136"/>
    </source>
</evidence>
<reference evidence="7" key="1">
    <citation type="journal article" date="2014" name="Int. J. Syst. Evol. Microbiol.">
        <title>Complete genome sequence of Corynebacterium casei LMG S-19264T (=DSM 44701T), isolated from a smear-ripened cheese.</title>
        <authorList>
            <consortium name="US DOE Joint Genome Institute (JGI-PGF)"/>
            <person name="Walter F."/>
            <person name="Albersmeier A."/>
            <person name="Kalinowski J."/>
            <person name="Ruckert C."/>
        </authorList>
    </citation>
    <scope>NUCLEOTIDE SEQUENCE</scope>
    <source>
        <strain evidence="7">KCTC 23310</strain>
    </source>
</reference>
<evidence type="ECO:0000313" key="7">
    <source>
        <dbReference type="EMBL" id="GHC45681.1"/>
    </source>
</evidence>
<protein>
    <submittedName>
        <fullName evidence="7">LPS export ABC transporter permease LptF</fullName>
    </submittedName>
</protein>
<dbReference type="InterPro" id="IPR005495">
    <property type="entry name" value="LptG/LptF_permease"/>
</dbReference>
<dbReference type="Proteomes" id="UP000638981">
    <property type="component" value="Unassembled WGS sequence"/>
</dbReference>
<keyword evidence="4 6" id="KW-1133">Transmembrane helix</keyword>
<evidence type="ECO:0000256" key="2">
    <source>
        <dbReference type="ARBA" id="ARBA00022475"/>
    </source>
</evidence>
<feature type="transmembrane region" description="Helical" evidence="6">
    <location>
        <begin position="327"/>
        <end position="348"/>
    </location>
</feature>
<evidence type="ECO:0000256" key="4">
    <source>
        <dbReference type="ARBA" id="ARBA00022989"/>
    </source>
</evidence>
<dbReference type="GO" id="GO:0015920">
    <property type="term" value="P:lipopolysaccharide transport"/>
    <property type="evidence" value="ECO:0007669"/>
    <property type="project" value="TreeGrafter"/>
</dbReference>
<organism evidence="7 8">
    <name type="scientific">Neogemmobacter tilapiae</name>
    <dbReference type="NCBI Taxonomy" id="875041"/>
    <lineage>
        <taxon>Bacteria</taxon>
        <taxon>Pseudomonadati</taxon>
        <taxon>Pseudomonadota</taxon>
        <taxon>Alphaproteobacteria</taxon>
        <taxon>Rhodobacterales</taxon>
        <taxon>Paracoccaceae</taxon>
        <taxon>Neogemmobacter</taxon>
    </lineage>
</organism>
<reference evidence="7" key="2">
    <citation type="submission" date="2020-09" db="EMBL/GenBank/DDBJ databases">
        <authorList>
            <person name="Sun Q."/>
            <person name="Kim S."/>
        </authorList>
    </citation>
    <scope>NUCLEOTIDE SEQUENCE</scope>
    <source>
        <strain evidence="7">KCTC 23310</strain>
    </source>
</reference>
<dbReference type="InterPro" id="IPR030922">
    <property type="entry name" value="LptF"/>
</dbReference>
<accession>A0A918TH02</accession>
<keyword evidence="8" id="KW-1185">Reference proteome</keyword>
<dbReference type="AlphaFoldDB" id="A0A918TH02"/>
<keyword evidence="3 6" id="KW-0812">Transmembrane</keyword>
<comment type="caution">
    <text evidence="7">The sequence shown here is derived from an EMBL/GenBank/DDBJ whole genome shotgun (WGS) entry which is preliminary data.</text>
</comment>
<evidence type="ECO:0000313" key="8">
    <source>
        <dbReference type="Proteomes" id="UP000638981"/>
    </source>
</evidence>
<gene>
    <name evidence="7" type="ORF">GCM10007315_03970</name>
</gene>
<dbReference type="PANTHER" id="PTHR33529">
    <property type="entry name" value="SLR0882 PROTEIN-RELATED"/>
    <property type="match status" value="1"/>
</dbReference>